<keyword evidence="2" id="KW-1185">Reference proteome</keyword>
<evidence type="ECO:0000313" key="1">
    <source>
        <dbReference type="EnsemblPlants" id="Kaladp0048s0462.1.v1.1"/>
    </source>
</evidence>
<dbReference type="EnsemblPlants" id="Kaladp0048s0462.1.v1.1">
    <property type="protein sequence ID" value="Kaladp0048s0462.1.v1.1"/>
    <property type="gene ID" value="Kaladp0048s0462.v1.1"/>
</dbReference>
<evidence type="ECO:0000313" key="2">
    <source>
        <dbReference type="Proteomes" id="UP000594263"/>
    </source>
</evidence>
<protein>
    <submittedName>
        <fullName evidence="1">Uncharacterized protein</fullName>
    </submittedName>
</protein>
<organism evidence="1 2">
    <name type="scientific">Kalanchoe fedtschenkoi</name>
    <name type="common">Lavender scallops</name>
    <name type="synonym">South American air plant</name>
    <dbReference type="NCBI Taxonomy" id="63787"/>
    <lineage>
        <taxon>Eukaryota</taxon>
        <taxon>Viridiplantae</taxon>
        <taxon>Streptophyta</taxon>
        <taxon>Embryophyta</taxon>
        <taxon>Tracheophyta</taxon>
        <taxon>Spermatophyta</taxon>
        <taxon>Magnoliopsida</taxon>
        <taxon>eudicotyledons</taxon>
        <taxon>Gunneridae</taxon>
        <taxon>Pentapetalae</taxon>
        <taxon>Saxifragales</taxon>
        <taxon>Crassulaceae</taxon>
        <taxon>Kalanchoe</taxon>
    </lineage>
</organism>
<dbReference type="Proteomes" id="UP000594263">
    <property type="component" value="Unplaced"/>
</dbReference>
<accession>A0A7N0TY19</accession>
<dbReference type="Gramene" id="Kaladp0048s0462.1.v1.1">
    <property type="protein sequence ID" value="Kaladp0048s0462.1.v1.1"/>
    <property type="gene ID" value="Kaladp0048s0462.v1.1"/>
</dbReference>
<reference evidence="1" key="1">
    <citation type="submission" date="2021-01" db="UniProtKB">
        <authorList>
            <consortium name="EnsemblPlants"/>
        </authorList>
    </citation>
    <scope>IDENTIFICATION</scope>
</reference>
<proteinExistence type="predicted"/>
<dbReference type="AlphaFoldDB" id="A0A7N0TY19"/>
<name>A0A7N0TY19_KALFE</name>
<sequence>MKATNGRQREGPEACSLVGRWLCQEVGVAGKCVMERCRCLFEYFANQVIVESEAQKVKQFPKGKRLLQKSK</sequence>